<dbReference type="eggNOG" id="COG1173">
    <property type="taxonomic scope" value="Bacteria"/>
</dbReference>
<dbReference type="Gene3D" id="1.10.3720.10">
    <property type="entry name" value="MetI-like"/>
    <property type="match status" value="1"/>
</dbReference>
<dbReference type="InterPro" id="IPR035906">
    <property type="entry name" value="MetI-like_sf"/>
</dbReference>
<keyword evidence="5 7" id="KW-1133">Transmembrane helix</keyword>
<keyword evidence="4 7" id="KW-0812">Transmembrane</keyword>
<dbReference type="EMBL" id="CP001700">
    <property type="protein sequence ID" value="ACU70210.1"/>
    <property type="molecule type" value="Genomic_DNA"/>
</dbReference>
<evidence type="ECO:0000256" key="4">
    <source>
        <dbReference type="ARBA" id="ARBA00022692"/>
    </source>
</evidence>
<dbReference type="HOGENOM" id="CLU_028518_1_2_11"/>
<dbReference type="AlphaFoldDB" id="C7Q7C2"/>
<organism evidence="9 10">
    <name type="scientific">Catenulispora acidiphila (strain DSM 44928 / JCM 14897 / NBRC 102108 / NRRL B-24433 / ID139908)</name>
    <dbReference type="NCBI Taxonomy" id="479433"/>
    <lineage>
        <taxon>Bacteria</taxon>
        <taxon>Bacillati</taxon>
        <taxon>Actinomycetota</taxon>
        <taxon>Actinomycetes</taxon>
        <taxon>Catenulisporales</taxon>
        <taxon>Catenulisporaceae</taxon>
        <taxon>Catenulispora</taxon>
    </lineage>
</organism>
<reference evidence="9 10" key="1">
    <citation type="journal article" date="2009" name="Stand. Genomic Sci.">
        <title>Complete genome sequence of Catenulispora acidiphila type strain (ID 139908).</title>
        <authorList>
            <person name="Copeland A."/>
            <person name="Lapidus A."/>
            <person name="Glavina Del Rio T."/>
            <person name="Nolan M."/>
            <person name="Lucas S."/>
            <person name="Chen F."/>
            <person name="Tice H."/>
            <person name="Cheng J.F."/>
            <person name="Bruce D."/>
            <person name="Goodwin L."/>
            <person name="Pitluck S."/>
            <person name="Mikhailova N."/>
            <person name="Pati A."/>
            <person name="Ivanova N."/>
            <person name="Mavromatis K."/>
            <person name="Chen A."/>
            <person name="Palaniappan K."/>
            <person name="Chain P."/>
            <person name="Land M."/>
            <person name="Hauser L."/>
            <person name="Chang Y.J."/>
            <person name="Jeffries C.D."/>
            <person name="Chertkov O."/>
            <person name="Brettin T."/>
            <person name="Detter J.C."/>
            <person name="Han C."/>
            <person name="Ali Z."/>
            <person name="Tindall B.J."/>
            <person name="Goker M."/>
            <person name="Bristow J."/>
            <person name="Eisen J.A."/>
            <person name="Markowitz V."/>
            <person name="Hugenholtz P."/>
            <person name="Kyrpides N.C."/>
            <person name="Klenk H.P."/>
        </authorList>
    </citation>
    <scope>NUCLEOTIDE SEQUENCE [LARGE SCALE GENOMIC DNA]</scope>
    <source>
        <strain evidence="10">DSM 44928 / JCM 14897 / NBRC 102108 / NRRL B-24433 / ID139908</strain>
    </source>
</reference>
<proteinExistence type="inferred from homology"/>
<keyword evidence="3" id="KW-1003">Cell membrane</keyword>
<dbReference type="GO" id="GO:0005886">
    <property type="term" value="C:plasma membrane"/>
    <property type="evidence" value="ECO:0007669"/>
    <property type="project" value="UniProtKB-SubCell"/>
</dbReference>
<feature type="transmembrane region" description="Helical" evidence="7">
    <location>
        <begin position="69"/>
        <end position="95"/>
    </location>
</feature>
<evidence type="ECO:0000256" key="6">
    <source>
        <dbReference type="ARBA" id="ARBA00023136"/>
    </source>
</evidence>
<evidence type="ECO:0000256" key="1">
    <source>
        <dbReference type="ARBA" id="ARBA00004651"/>
    </source>
</evidence>
<dbReference type="SUPFAM" id="SSF161098">
    <property type="entry name" value="MetI-like"/>
    <property type="match status" value="1"/>
</dbReference>
<evidence type="ECO:0000259" key="8">
    <source>
        <dbReference type="PROSITE" id="PS50928"/>
    </source>
</evidence>
<dbReference type="Proteomes" id="UP000000851">
    <property type="component" value="Chromosome"/>
</dbReference>
<feature type="transmembrane region" description="Helical" evidence="7">
    <location>
        <begin position="107"/>
        <end position="126"/>
    </location>
</feature>
<dbReference type="InterPro" id="IPR000515">
    <property type="entry name" value="MetI-like"/>
</dbReference>
<keyword evidence="2 7" id="KW-0813">Transport</keyword>
<feature type="transmembrane region" description="Helical" evidence="7">
    <location>
        <begin position="198"/>
        <end position="223"/>
    </location>
</feature>
<evidence type="ECO:0000256" key="2">
    <source>
        <dbReference type="ARBA" id="ARBA00022448"/>
    </source>
</evidence>
<feature type="transmembrane region" description="Helical" evidence="7">
    <location>
        <begin position="247"/>
        <end position="265"/>
    </location>
</feature>
<dbReference type="PROSITE" id="PS50928">
    <property type="entry name" value="ABC_TM1"/>
    <property type="match status" value="1"/>
</dbReference>
<keyword evidence="10" id="KW-1185">Reference proteome</keyword>
<dbReference type="PANTHER" id="PTHR43386">
    <property type="entry name" value="OLIGOPEPTIDE TRANSPORT SYSTEM PERMEASE PROTEIN APPC"/>
    <property type="match status" value="1"/>
</dbReference>
<evidence type="ECO:0000313" key="9">
    <source>
        <dbReference type="EMBL" id="ACU70210.1"/>
    </source>
</evidence>
<evidence type="ECO:0000313" key="10">
    <source>
        <dbReference type="Proteomes" id="UP000000851"/>
    </source>
</evidence>
<sequence precursor="true">MVVLVLLAVFASAISGLFGVSPNGLHPELTDATFGPHGGFGGISWAHPLGVDQRMGRDLLARLLFGARVSLLMAGGATLLSVGLGVALGVVSGYLGGRVDLVIMRVADVFLAFPLMLFALGLTGALSDSAFGLSGNALRIAIMIFVMGFFNWPYIARIVRAEVLSLRGREFVDAARAMGASTRWIVWRELLPNLMAPILVYTTLLIPANIVFEAGLSALGIGLDPPASSWGQMMTDAVATVYTDPEYLIVPGMAVFITVLAFNLFGDGLRNATDPTAQ</sequence>
<dbReference type="GO" id="GO:0055085">
    <property type="term" value="P:transmembrane transport"/>
    <property type="evidence" value="ECO:0007669"/>
    <property type="project" value="InterPro"/>
</dbReference>
<feature type="transmembrane region" description="Helical" evidence="7">
    <location>
        <begin position="138"/>
        <end position="159"/>
    </location>
</feature>
<dbReference type="PANTHER" id="PTHR43386:SF1">
    <property type="entry name" value="D,D-DIPEPTIDE TRANSPORT SYSTEM PERMEASE PROTEIN DDPC-RELATED"/>
    <property type="match status" value="1"/>
</dbReference>
<comment type="similarity">
    <text evidence="7">Belongs to the binding-protein-dependent transport system permease family.</text>
</comment>
<dbReference type="KEGG" id="cai:Caci_1285"/>
<dbReference type="CDD" id="cd06261">
    <property type="entry name" value="TM_PBP2"/>
    <property type="match status" value="1"/>
</dbReference>
<keyword evidence="6 7" id="KW-0472">Membrane</keyword>
<dbReference type="InterPro" id="IPR050366">
    <property type="entry name" value="BP-dependent_transpt_permease"/>
</dbReference>
<evidence type="ECO:0000256" key="7">
    <source>
        <dbReference type="RuleBase" id="RU363032"/>
    </source>
</evidence>
<gene>
    <name evidence="9" type="ordered locus">Caci_1285</name>
</gene>
<feature type="domain" description="ABC transmembrane type-1" evidence="8">
    <location>
        <begin position="67"/>
        <end position="266"/>
    </location>
</feature>
<evidence type="ECO:0000256" key="3">
    <source>
        <dbReference type="ARBA" id="ARBA00022475"/>
    </source>
</evidence>
<dbReference type="STRING" id="479433.Caci_1285"/>
<dbReference type="InParanoid" id="C7Q7C2"/>
<protein>
    <submittedName>
        <fullName evidence="9">Binding-protein-dependent transport systems inner membrane component</fullName>
    </submittedName>
</protein>
<name>C7Q7C2_CATAD</name>
<dbReference type="FunCoup" id="C7Q7C2">
    <property type="interactions" value="93"/>
</dbReference>
<evidence type="ECO:0000256" key="5">
    <source>
        <dbReference type="ARBA" id="ARBA00022989"/>
    </source>
</evidence>
<dbReference type="Pfam" id="PF00528">
    <property type="entry name" value="BPD_transp_1"/>
    <property type="match status" value="1"/>
</dbReference>
<accession>C7Q7C2</accession>
<comment type="subcellular location">
    <subcellularLocation>
        <location evidence="1 7">Cell membrane</location>
        <topology evidence="1 7">Multi-pass membrane protein</topology>
    </subcellularLocation>
</comment>